<dbReference type="PANTHER" id="PTHR43567">
    <property type="entry name" value="FLAVOREDOXIN-RELATED-RELATED"/>
    <property type="match status" value="1"/>
</dbReference>
<comment type="caution">
    <text evidence="5">The sequence shown here is derived from an EMBL/GenBank/DDBJ whole genome shotgun (WGS) entry which is preliminary data.</text>
</comment>
<dbReference type="RefSeq" id="WP_349215710.1">
    <property type="nucleotide sequence ID" value="NZ_JBBMFA010000084.1"/>
</dbReference>
<dbReference type="EMBL" id="JBBMFA010000084">
    <property type="protein sequence ID" value="MEQ2520236.1"/>
    <property type="molecule type" value="Genomic_DNA"/>
</dbReference>
<reference evidence="5 6" key="1">
    <citation type="submission" date="2024-03" db="EMBL/GenBank/DDBJ databases">
        <title>Human intestinal bacterial collection.</title>
        <authorList>
            <person name="Pauvert C."/>
            <person name="Hitch T.C.A."/>
            <person name="Clavel T."/>
        </authorList>
    </citation>
    <scope>NUCLEOTIDE SEQUENCE [LARGE SCALE GENOMIC DNA]</scope>
    <source>
        <strain evidence="5 6">CLA-JM-H11</strain>
    </source>
</reference>
<dbReference type="InterPro" id="IPR012349">
    <property type="entry name" value="Split_barrel_FMN-bd"/>
</dbReference>
<accession>A0ABV1GEF3</accession>
<dbReference type="Pfam" id="PF01613">
    <property type="entry name" value="Flavin_Reduct"/>
    <property type="match status" value="1"/>
</dbReference>
<dbReference type="Proteomes" id="UP001477672">
    <property type="component" value="Unassembled WGS sequence"/>
</dbReference>
<comment type="similarity">
    <text evidence="3">Belongs to the flavoredoxin family.</text>
</comment>
<keyword evidence="2" id="KW-0285">Flavoprotein</keyword>
<keyword evidence="6" id="KW-1185">Reference proteome</keyword>
<comment type="cofactor">
    <cofactor evidence="1">
        <name>FMN</name>
        <dbReference type="ChEBI" id="CHEBI:58210"/>
    </cofactor>
</comment>
<evidence type="ECO:0000256" key="1">
    <source>
        <dbReference type="ARBA" id="ARBA00001917"/>
    </source>
</evidence>
<dbReference type="SMART" id="SM00903">
    <property type="entry name" value="Flavin_Reduct"/>
    <property type="match status" value="1"/>
</dbReference>
<feature type="domain" description="Flavin reductase like" evidence="4">
    <location>
        <begin position="12"/>
        <end position="156"/>
    </location>
</feature>
<evidence type="ECO:0000313" key="6">
    <source>
        <dbReference type="Proteomes" id="UP001477672"/>
    </source>
</evidence>
<dbReference type="InterPro" id="IPR002563">
    <property type="entry name" value="Flavin_Rdtase-like_dom"/>
</dbReference>
<dbReference type="InterPro" id="IPR052174">
    <property type="entry name" value="Flavoredoxin"/>
</dbReference>
<organism evidence="5 6">
    <name type="scientific">Ruthenibacterium intestinale</name>
    <dbReference type="NCBI Taxonomy" id="3133163"/>
    <lineage>
        <taxon>Bacteria</taxon>
        <taxon>Bacillati</taxon>
        <taxon>Bacillota</taxon>
        <taxon>Clostridia</taxon>
        <taxon>Eubacteriales</taxon>
        <taxon>Oscillospiraceae</taxon>
        <taxon>Ruthenibacterium</taxon>
    </lineage>
</organism>
<protein>
    <submittedName>
        <fullName evidence="5">Flavin reductase family protein</fullName>
        <ecNumber evidence="5">1.5.1.-</ecNumber>
    </submittedName>
</protein>
<gene>
    <name evidence="5" type="ORF">WMO24_07315</name>
</gene>
<evidence type="ECO:0000259" key="4">
    <source>
        <dbReference type="SMART" id="SM00903"/>
    </source>
</evidence>
<dbReference type="SUPFAM" id="SSF50475">
    <property type="entry name" value="FMN-binding split barrel"/>
    <property type="match status" value="1"/>
</dbReference>
<proteinExistence type="inferred from homology"/>
<dbReference type="Gene3D" id="2.30.110.10">
    <property type="entry name" value="Electron Transport, Fmn-binding Protein, Chain A"/>
    <property type="match status" value="1"/>
</dbReference>
<dbReference type="PANTHER" id="PTHR43567:SF1">
    <property type="entry name" value="FLAVOREDOXIN"/>
    <property type="match status" value="1"/>
</dbReference>
<sequence>MEKQMWKGSTLLAPVPPALVSCGALEAPNALTIAWTGILNSQPPKTYISVRPERYSYDLIKESGEFVINLPTAALVRAIDYCGVRSGRNENKLAAMHLSVQPVEGFSCPMIAESPLSIACRVTDVVPLGSHDMFLADIVSIHVASDLIDENGRLRLAKAGLCAYAHGEYFALGRKIGDFGFSVKKKKKKPQYDRRKAK</sequence>
<evidence type="ECO:0000256" key="2">
    <source>
        <dbReference type="ARBA" id="ARBA00022630"/>
    </source>
</evidence>
<evidence type="ECO:0000313" key="5">
    <source>
        <dbReference type="EMBL" id="MEQ2520236.1"/>
    </source>
</evidence>
<dbReference type="PROSITE" id="PS51257">
    <property type="entry name" value="PROKAR_LIPOPROTEIN"/>
    <property type="match status" value="1"/>
</dbReference>
<name>A0ABV1GEF3_9FIRM</name>
<evidence type="ECO:0000256" key="3">
    <source>
        <dbReference type="ARBA" id="ARBA00038054"/>
    </source>
</evidence>
<dbReference type="EC" id="1.5.1.-" evidence="5"/>
<keyword evidence="5" id="KW-0560">Oxidoreductase</keyword>
<dbReference type="GO" id="GO:0016491">
    <property type="term" value="F:oxidoreductase activity"/>
    <property type="evidence" value="ECO:0007669"/>
    <property type="project" value="UniProtKB-KW"/>
</dbReference>